<name>A0A224A136_9EUPU</name>
<evidence type="ECO:0000256" key="1">
    <source>
        <dbReference type="SAM" id="Phobius"/>
    </source>
</evidence>
<proteinExistence type="predicted"/>
<evidence type="ECO:0000313" key="3">
    <source>
        <dbReference type="EMBL" id="BBA10490.1"/>
    </source>
</evidence>
<accession>A0A224A136</accession>
<keyword evidence="1" id="KW-0472">Membrane</keyword>
<dbReference type="Gene3D" id="1.10.287.3510">
    <property type="match status" value="1"/>
</dbReference>
<keyword evidence="2" id="KW-0496">Mitochondrion</keyword>
<dbReference type="EMBL" id="LC172009">
    <property type="protein sequence ID" value="BBA10403.1"/>
    <property type="molecule type" value="Genomic_DNA"/>
</dbReference>
<protein>
    <submittedName>
        <fullName evidence="2">NADH dehydrogenase subunit 4L</fullName>
    </submittedName>
</protein>
<feature type="transmembrane region" description="Helical" evidence="1">
    <location>
        <begin position="57"/>
        <end position="81"/>
    </location>
</feature>
<reference evidence="2" key="1">
    <citation type="journal article" date="2017" name="Zool. J. Linn. Soc.">
        <title>Molecular phylogeny, frequent parallel evolution and new system of Japanese clausiliid land snails (Gastropoda: Stylommatophora).</title>
        <authorList>
            <person name="Motochin R."/>
            <person name="Wang M."/>
            <person name="Ueshima R."/>
        </authorList>
    </citation>
    <scope>NUCLEOTIDE SEQUENCE</scope>
    <source>
        <strain evidence="2">AG929</strain>
        <strain evidence="3">AJ41-1</strain>
        <tissue evidence="2">Muscle</tissue>
    </source>
</reference>
<gene>
    <name evidence="2" type="primary">ND4L</name>
</gene>
<feature type="transmembrane region" description="Helical" evidence="1">
    <location>
        <begin position="6"/>
        <end position="22"/>
    </location>
</feature>
<feature type="transmembrane region" description="Helical" evidence="1">
    <location>
        <begin position="29"/>
        <end position="51"/>
    </location>
</feature>
<geneLocation type="mitochondrion" evidence="2"/>
<organism evidence="2">
    <name type="scientific">Euphaedusa spinula</name>
    <dbReference type="NCBI Taxonomy" id="1885682"/>
    <lineage>
        <taxon>Eukaryota</taxon>
        <taxon>Metazoa</taxon>
        <taxon>Spiralia</taxon>
        <taxon>Lophotrochozoa</taxon>
        <taxon>Mollusca</taxon>
        <taxon>Gastropoda</taxon>
        <taxon>Heterobranchia</taxon>
        <taxon>Euthyneura</taxon>
        <taxon>Panpulmonata</taxon>
        <taxon>Eupulmonata</taxon>
        <taxon>Stylommatophora</taxon>
        <taxon>Helicina</taxon>
        <taxon>Clausilioidea</taxon>
        <taxon>Clausiliidae</taxon>
        <taxon>Phaedusinae</taxon>
        <taxon>Euphaedusa</taxon>
    </lineage>
</organism>
<dbReference type="EMBL" id="LC172038">
    <property type="protein sequence ID" value="BBA10490.1"/>
    <property type="molecule type" value="Genomic_DNA"/>
</dbReference>
<keyword evidence="1" id="KW-0812">Transmembrane</keyword>
<keyword evidence="1" id="KW-1133">Transmembrane helix</keyword>
<evidence type="ECO:0000313" key="2">
    <source>
        <dbReference type="EMBL" id="BBA10403.1"/>
    </source>
</evidence>
<sequence length="95" mass="10762">MYYLNILTLLLVLMFYLYLNTMTHFLSALLYLEVMMFLSLMMVIIICLLVTGSIDSFLLILTLAVCEAALGLAILLSFLKVNGNDYIHTKMSLIS</sequence>
<dbReference type="AlphaFoldDB" id="A0A224A136"/>